<evidence type="ECO:0000256" key="7">
    <source>
        <dbReference type="ARBA" id="ARBA00022833"/>
    </source>
</evidence>
<evidence type="ECO:0000256" key="1">
    <source>
        <dbReference type="ARBA" id="ARBA00001947"/>
    </source>
</evidence>
<feature type="domain" description="PDZ" evidence="13">
    <location>
        <begin position="231"/>
        <end position="280"/>
    </location>
</feature>
<evidence type="ECO:0000256" key="10">
    <source>
        <dbReference type="ARBA" id="ARBA00023136"/>
    </source>
</evidence>
<dbReference type="Pfam" id="PF02163">
    <property type="entry name" value="Peptidase_M50"/>
    <property type="match status" value="1"/>
</dbReference>
<evidence type="ECO:0000313" key="14">
    <source>
        <dbReference type="EMBL" id="CEM50982.1"/>
    </source>
</evidence>
<keyword evidence="9" id="KW-0482">Metalloprotease</keyword>
<comment type="cofactor">
    <cofactor evidence="1">
        <name>Zn(2+)</name>
        <dbReference type="ChEBI" id="CHEBI:29105"/>
    </cofactor>
</comment>
<accession>A0A0G4I237</accession>
<dbReference type="GO" id="GO:0016020">
    <property type="term" value="C:membrane"/>
    <property type="evidence" value="ECO:0007669"/>
    <property type="project" value="UniProtKB-SubCell"/>
</dbReference>
<dbReference type="PROSITE" id="PS50106">
    <property type="entry name" value="PDZ"/>
    <property type="match status" value="1"/>
</dbReference>
<gene>
    <name evidence="14" type="ORF">Cvel_10310</name>
</gene>
<dbReference type="SUPFAM" id="SSF50156">
    <property type="entry name" value="PDZ domain-like"/>
    <property type="match status" value="1"/>
</dbReference>
<sequence length="506" mass="52975">MAPSFRSAALAGLLAVGSSTLPLSEAFQQQPRGGFQLRRSGRRGTRKEVFHPPLNVQTDADAETVDTLRLGDGQAEEEEEWVLKAFAGVGLNEALCASTLLSLGFAGVGFSLPSPASFVGPGALAFSIGFHEFGHFLAARSLGIKPAEFSIGFGPPVLSYVPADPQETKFCLRLIPLAGYVAFKRAIEPTDERETVLLKGKQFLENRRTREQLIVLAGGILFNLLLAWLCYVALEAATGNQVKVALPGVEIMSVQENGPAASAGLLPGDILLEADGVSLREGGQKVMQKLVDIVTHHANMQVPFVVQRGTETLNLIGTPVPKPGGLDGSAGFLGFSFRPEFETHTDPWGGNPLLLVQHATSALVDEIGRSADAYSSGFVAAVESASDALKKVMGGQGGTGMRGVSGAPNMIGPIALMGMVSDIARVDVWASVASAASINIQLALFNLLPIPGLDGGAMIEVLLEKARGRKFAPSTKLAVRGVAGFLLLCVTASAIVGDVTRAVRGG</sequence>
<reference evidence="14" key="1">
    <citation type="submission" date="2014-11" db="EMBL/GenBank/DDBJ databases">
        <authorList>
            <person name="Otto D Thomas"/>
            <person name="Naeem Raeece"/>
        </authorList>
    </citation>
    <scope>NUCLEOTIDE SEQUENCE</scope>
</reference>
<evidence type="ECO:0000256" key="3">
    <source>
        <dbReference type="ARBA" id="ARBA00009989"/>
    </source>
</evidence>
<evidence type="ECO:0000256" key="9">
    <source>
        <dbReference type="ARBA" id="ARBA00023049"/>
    </source>
</evidence>
<dbReference type="InterPro" id="IPR001478">
    <property type="entry name" value="PDZ"/>
</dbReference>
<dbReference type="EMBL" id="CDMZ01004814">
    <property type="protein sequence ID" value="CEM50982.1"/>
    <property type="molecule type" value="Genomic_DNA"/>
</dbReference>
<evidence type="ECO:0000256" key="4">
    <source>
        <dbReference type="ARBA" id="ARBA00022670"/>
    </source>
</evidence>
<keyword evidence="12" id="KW-0732">Signal</keyword>
<comment type="subcellular location">
    <subcellularLocation>
        <location evidence="2">Membrane</location>
        <topology evidence="2">Multi-pass membrane protein</topology>
    </subcellularLocation>
</comment>
<dbReference type="PhylomeDB" id="A0A0G4I237"/>
<keyword evidence="4" id="KW-0645">Protease</keyword>
<comment type="similarity">
    <text evidence="3">Belongs to the peptidase M50A family.</text>
</comment>
<dbReference type="GO" id="GO:0004222">
    <property type="term" value="F:metalloendopeptidase activity"/>
    <property type="evidence" value="ECO:0007669"/>
    <property type="project" value="InterPro"/>
</dbReference>
<keyword evidence="8 11" id="KW-1133">Transmembrane helix</keyword>
<feature type="transmembrane region" description="Helical" evidence="11">
    <location>
        <begin position="477"/>
        <end position="496"/>
    </location>
</feature>
<name>A0A0G4I237_9ALVE</name>
<evidence type="ECO:0000256" key="11">
    <source>
        <dbReference type="SAM" id="Phobius"/>
    </source>
</evidence>
<dbReference type="InterPro" id="IPR008915">
    <property type="entry name" value="Peptidase_M50"/>
</dbReference>
<protein>
    <recommendedName>
        <fullName evidence="13">PDZ domain-containing protein</fullName>
    </recommendedName>
</protein>
<dbReference type="InterPro" id="IPR004387">
    <property type="entry name" value="Pept_M50_Zn"/>
</dbReference>
<keyword evidence="5 11" id="KW-0812">Transmembrane</keyword>
<dbReference type="VEuPathDB" id="CryptoDB:Cvel_10310"/>
<dbReference type="GO" id="GO:0006508">
    <property type="term" value="P:proteolysis"/>
    <property type="evidence" value="ECO:0007669"/>
    <property type="project" value="UniProtKB-KW"/>
</dbReference>
<feature type="chain" id="PRO_5005192056" description="PDZ domain-containing protein" evidence="12">
    <location>
        <begin position="27"/>
        <end position="506"/>
    </location>
</feature>
<evidence type="ECO:0000256" key="2">
    <source>
        <dbReference type="ARBA" id="ARBA00004141"/>
    </source>
</evidence>
<dbReference type="Pfam" id="PF17820">
    <property type="entry name" value="PDZ_6"/>
    <property type="match status" value="1"/>
</dbReference>
<dbReference type="PANTHER" id="PTHR42837:SF2">
    <property type="entry name" value="MEMBRANE METALLOPROTEASE ARASP2, CHLOROPLASTIC-RELATED"/>
    <property type="match status" value="1"/>
</dbReference>
<dbReference type="InterPro" id="IPR041489">
    <property type="entry name" value="PDZ_6"/>
</dbReference>
<feature type="signal peptide" evidence="12">
    <location>
        <begin position="1"/>
        <end position="26"/>
    </location>
</feature>
<dbReference type="PANTHER" id="PTHR42837">
    <property type="entry name" value="REGULATOR OF SIGMA-E PROTEASE RSEP"/>
    <property type="match status" value="1"/>
</dbReference>
<keyword evidence="10 11" id="KW-0472">Membrane</keyword>
<dbReference type="Gene3D" id="2.30.42.10">
    <property type="match status" value="1"/>
</dbReference>
<evidence type="ECO:0000256" key="5">
    <source>
        <dbReference type="ARBA" id="ARBA00022692"/>
    </source>
</evidence>
<dbReference type="AlphaFoldDB" id="A0A0G4I237"/>
<evidence type="ECO:0000256" key="8">
    <source>
        <dbReference type="ARBA" id="ARBA00022989"/>
    </source>
</evidence>
<evidence type="ECO:0000256" key="12">
    <source>
        <dbReference type="SAM" id="SignalP"/>
    </source>
</evidence>
<keyword evidence="7" id="KW-0862">Zinc</keyword>
<feature type="transmembrane region" description="Helical" evidence="11">
    <location>
        <begin position="213"/>
        <end position="234"/>
    </location>
</feature>
<dbReference type="SMART" id="SM00228">
    <property type="entry name" value="PDZ"/>
    <property type="match status" value="1"/>
</dbReference>
<organism evidence="14">
    <name type="scientific">Chromera velia CCMP2878</name>
    <dbReference type="NCBI Taxonomy" id="1169474"/>
    <lineage>
        <taxon>Eukaryota</taxon>
        <taxon>Sar</taxon>
        <taxon>Alveolata</taxon>
        <taxon>Colpodellida</taxon>
        <taxon>Chromeraceae</taxon>
        <taxon>Chromera</taxon>
    </lineage>
</organism>
<keyword evidence="6" id="KW-0378">Hydrolase</keyword>
<proteinExistence type="inferred from homology"/>
<evidence type="ECO:0000256" key="6">
    <source>
        <dbReference type="ARBA" id="ARBA00022801"/>
    </source>
</evidence>
<evidence type="ECO:0000259" key="13">
    <source>
        <dbReference type="PROSITE" id="PS50106"/>
    </source>
</evidence>
<dbReference type="InterPro" id="IPR036034">
    <property type="entry name" value="PDZ_sf"/>
</dbReference>